<evidence type="ECO:0000313" key="2">
    <source>
        <dbReference type="Proteomes" id="UP000789759"/>
    </source>
</evidence>
<accession>A0A9N9KD36</accession>
<keyword evidence="2" id="KW-1185">Reference proteome</keyword>
<sequence length="69" mass="7781">NKLCSEDIKAFAKALGKNNILTFLELNNRIAIEEGKALARAIAFCIMVIELFNNQQHEDIGFEMKPSIE</sequence>
<feature type="non-terminal residue" evidence="1">
    <location>
        <position position="69"/>
    </location>
</feature>
<dbReference type="Proteomes" id="UP000789759">
    <property type="component" value="Unassembled WGS sequence"/>
</dbReference>
<dbReference type="Gene3D" id="3.80.10.10">
    <property type="entry name" value="Ribonuclease Inhibitor"/>
    <property type="match status" value="1"/>
</dbReference>
<dbReference type="SUPFAM" id="SSF52047">
    <property type="entry name" value="RNI-like"/>
    <property type="match status" value="1"/>
</dbReference>
<name>A0A9N9KD36_9GLOM</name>
<gene>
    <name evidence="1" type="ORF">CPELLU_LOCUS19490</name>
</gene>
<organism evidence="1 2">
    <name type="scientific">Cetraspora pellucida</name>
    <dbReference type="NCBI Taxonomy" id="1433469"/>
    <lineage>
        <taxon>Eukaryota</taxon>
        <taxon>Fungi</taxon>
        <taxon>Fungi incertae sedis</taxon>
        <taxon>Mucoromycota</taxon>
        <taxon>Glomeromycotina</taxon>
        <taxon>Glomeromycetes</taxon>
        <taxon>Diversisporales</taxon>
        <taxon>Gigasporaceae</taxon>
        <taxon>Cetraspora</taxon>
    </lineage>
</organism>
<dbReference type="EMBL" id="CAJVQA010047459">
    <property type="protein sequence ID" value="CAG8819016.1"/>
    <property type="molecule type" value="Genomic_DNA"/>
</dbReference>
<dbReference type="InterPro" id="IPR032675">
    <property type="entry name" value="LRR_dom_sf"/>
</dbReference>
<feature type="non-terminal residue" evidence="1">
    <location>
        <position position="1"/>
    </location>
</feature>
<reference evidence="1" key="1">
    <citation type="submission" date="2021-06" db="EMBL/GenBank/DDBJ databases">
        <authorList>
            <person name="Kallberg Y."/>
            <person name="Tangrot J."/>
            <person name="Rosling A."/>
        </authorList>
    </citation>
    <scope>NUCLEOTIDE SEQUENCE</scope>
    <source>
        <strain evidence="1">FL966</strain>
    </source>
</reference>
<evidence type="ECO:0000313" key="1">
    <source>
        <dbReference type="EMBL" id="CAG8819016.1"/>
    </source>
</evidence>
<comment type="caution">
    <text evidence="1">The sequence shown here is derived from an EMBL/GenBank/DDBJ whole genome shotgun (WGS) entry which is preliminary data.</text>
</comment>
<proteinExistence type="predicted"/>
<dbReference type="AlphaFoldDB" id="A0A9N9KD36"/>
<protein>
    <submittedName>
        <fullName evidence="1">4274_t:CDS:1</fullName>
    </submittedName>
</protein>